<evidence type="ECO:0000256" key="3">
    <source>
        <dbReference type="ARBA" id="ARBA00022777"/>
    </source>
</evidence>
<dbReference type="AlphaFoldDB" id="A0A1S1R237"/>
<keyword evidence="3 4" id="KW-0418">Kinase</keyword>
<evidence type="ECO:0000256" key="1">
    <source>
        <dbReference type="ARBA" id="ARBA00006284"/>
    </source>
</evidence>
<dbReference type="InterPro" id="IPR018193">
    <property type="entry name" value="Glyc_kinase_flavodox-like_fold"/>
</dbReference>
<accession>A0A1S1R237</accession>
<dbReference type="Pfam" id="PF02595">
    <property type="entry name" value="Gly_kinase"/>
    <property type="match status" value="1"/>
</dbReference>
<evidence type="ECO:0000256" key="4">
    <source>
        <dbReference type="PIRNR" id="PIRNR006078"/>
    </source>
</evidence>
<dbReference type="Gene3D" id="3.40.50.10350">
    <property type="entry name" value="Glycerate kinase, domain 1"/>
    <property type="match status" value="1"/>
</dbReference>
<dbReference type="PIRSF" id="PIRSF006078">
    <property type="entry name" value="GlxK"/>
    <property type="match status" value="1"/>
</dbReference>
<dbReference type="InterPro" id="IPR018197">
    <property type="entry name" value="Glycerate_kinase_RE-like"/>
</dbReference>
<dbReference type="PANTHER" id="PTHR21599:SF0">
    <property type="entry name" value="GLYCERATE KINASE"/>
    <property type="match status" value="1"/>
</dbReference>
<evidence type="ECO:0000256" key="2">
    <source>
        <dbReference type="ARBA" id="ARBA00022679"/>
    </source>
</evidence>
<dbReference type="GO" id="GO:0031388">
    <property type="term" value="P:organic acid phosphorylation"/>
    <property type="evidence" value="ECO:0007669"/>
    <property type="project" value="UniProtKB-UniRule"/>
</dbReference>
<dbReference type="Proteomes" id="UP000179769">
    <property type="component" value="Unassembled WGS sequence"/>
</dbReference>
<protein>
    <submittedName>
        <fullName evidence="5">Glycerate kinase</fullName>
    </submittedName>
</protein>
<dbReference type="InterPro" id="IPR036129">
    <property type="entry name" value="Glycerate_kinase_sf"/>
</dbReference>
<name>A0A1S1R237_9ACTN</name>
<dbReference type="Gene3D" id="3.90.1510.10">
    <property type="entry name" value="Glycerate kinase, domain 2"/>
    <property type="match status" value="1"/>
</dbReference>
<evidence type="ECO:0000313" key="5">
    <source>
        <dbReference type="EMBL" id="OHV41003.1"/>
    </source>
</evidence>
<evidence type="ECO:0000313" key="6">
    <source>
        <dbReference type="Proteomes" id="UP000179769"/>
    </source>
</evidence>
<organism evidence="5 6">
    <name type="scientific">Parafrankia soli</name>
    <dbReference type="NCBI Taxonomy" id="2599596"/>
    <lineage>
        <taxon>Bacteria</taxon>
        <taxon>Bacillati</taxon>
        <taxon>Actinomycetota</taxon>
        <taxon>Actinomycetes</taxon>
        <taxon>Frankiales</taxon>
        <taxon>Frankiaceae</taxon>
        <taxon>Parafrankia</taxon>
    </lineage>
</organism>
<comment type="caution">
    <text evidence="5">The sequence shown here is derived from an EMBL/GenBank/DDBJ whole genome shotgun (WGS) entry which is preliminary data.</text>
</comment>
<reference evidence="6" key="1">
    <citation type="submission" date="2016-07" db="EMBL/GenBank/DDBJ databases">
        <title>Frankia sp. NRRL B-16219 Genome sequencing.</title>
        <authorList>
            <person name="Ghodhbane-Gtari F."/>
            <person name="Swanson E."/>
            <person name="Gueddou A."/>
            <person name="Louati M."/>
            <person name="Nouioui I."/>
            <person name="Hezbri K."/>
            <person name="Abebe-Akele F."/>
            <person name="Simpson S."/>
            <person name="Morris K."/>
            <person name="Thomas K."/>
            <person name="Gtari M."/>
            <person name="Tisa L.S."/>
        </authorList>
    </citation>
    <scope>NUCLEOTIDE SEQUENCE [LARGE SCALE GENOMIC DNA]</scope>
    <source>
        <strain evidence="6">NRRL B-16219</strain>
    </source>
</reference>
<keyword evidence="6" id="KW-1185">Reference proteome</keyword>
<sequence>MRIVIAPDSFKGSLSATEAATALARGWRTVRPNDVVLTVPIADGGEGTLDVFSAAVPEAVRNTLDVTGPDGRRVTAGWLALPGGTAVVELAQASGLPLMADLDPLNAHTVGLGETIAAALDAGSRRILVALGGSASTDGGTGLLTALGARFLDAAGRPLPSGGGSLRSLTAVDLAGLRAVPPDSVRCLVDVDAPLLGPAGAAAVFGPQKGAGAAEITVLDAGLARLVEIMERAGAPTGLATLPGAGAAGGTAYGLAAALGAALVPGAATIADQAGLPAALAGADLLITGEGRFDHTSLAGKVVGAVSALAAGARLPLVVVAGQIAARPPAGGDALALADLAGGKAAAMAHPVHWLEQAGVLLARRNSDGVTRAVIRQP</sequence>
<keyword evidence="2 4" id="KW-0808">Transferase</keyword>
<gene>
    <name evidence="5" type="ORF">BBK14_11855</name>
</gene>
<dbReference type="EMBL" id="MAXA01000058">
    <property type="protein sequence ID" value="OHV41003.1"/>
    <property type="molecule type" value="Genomic_DNA"/>
</dbReference>
<dbReference type="PANTHER" id="PTHR21599">
    <property type="entry name" value="GLYCERATE KINASE"/>
    <property type="match status" value="1"/>
</dbReference>
<dbReference type="GO" id="GO:0008887">
    <property type="term" value="F:glycerate kinase activity"/>
    <property type="evidence" value="ECO:0007669"/>
    <property type="project" value="UniProtKB-UniRule"/>
</dbReference>
<comment type="similarity">
    <text evidence="1 4">Belongs to the glycerate kinase type-1 family.</text>
</comment>
<proteinExistence type="inferred from homology"/>
<dbReference type="NCBIfam" id="TIGR00045">
    <property type="entry name" value="glycerate kinase"/>
    <property type="match status" value="1"/>
</dbReference>
<dbReference type="InterPro" id="IPR004381">
    <property type="entry name" value="Glycerate_kinase"/>
</dbReference>
<dbReference type="SUPFAM" id="SSF110738">
    <property type="entry name" value="Glycerate kinase I"/>
    <property type="match status" value="1"/>
</dbReference>